<comment type="caution">
    <text evidence="2">The sequence shown here is derived from an EMBL/GenBank/DDBJ whole genome shotgun (WGS) entry which is preliminary data.</text>
</comment>
<organism evidence="2 3">
    <name type="scientific">Stephania cephalantha</name>
    <dbReference type="NCBI Taxonomy" id="152367"/>
    <lineage>
        <taxon>Eukaryota</taxon>
        <taxon>Viridiplantae</taxon>
        <taxon>Streptophyta</taxon>
        <taxon>Embryophyta</taxon>
        <taxon>Tracheophyta</taxon>
        <taxon>Spermatophyta</taxon>
        <taxon>Magnoliopsida</taxon>
        <taxon>Ranunculales</taxon>
        <taxon>Menispermaceae</taxon>
        <taxon>Menispermoideae</taxon>
        <taxon>Cissampelideae</taxon>
        <taxon>Stephania</taxon>
    </lineage>
</organism>
<dbReference type="Proteomes" id="UP001419268">
    <property type="component" value="Unassembled WGS sequence"/>
</dbReference>
<evidence type="ECO:0000313" key="2">
    <source>
        <dbReference type="EMBL" id="KAK9125961.1"/>
    </source>
</evidence>
<protein>
    <submittedName>
        <fullName evidence="2">Uncharacterized protein</fullName>
    </submittedName>
</protein>
<accession>A0AAP0J1V7</accession>
<name>A0AAP0J1V7_9MAGN</name>
<feature type="compositionally biased region" description="Basic and acidic residues" evidence="1">
    <location>
        <begin position="72"/>
        <end position="81"/>
    </location>
</feature>
<feature type="compositionally biased region" description="Basic and acidic residues" evidence="1">
    <location>
        <begin position="28"/>
        <end position="44"/>
    </location>
</feature>
<reference evidence="2 3" key="1">
    <citation type="submission" date="2024-01" db="EMBL/GenBank/DDBJ databases">
        <title>Genome assemblies of Stephania.</title>
        <authorList>
            <person name="Yang L."/>
        </authorList>
    </citation>
    <scope>NUCLEOTIDE SEQUENCE [LARGE SCALE GENOMIC DNA]</scope>
    <source>
        <strain evidence="2">JXDWG</strain>
        <tissue evidence="2">Leaf</tissue>
    </source>
</reference>
<feature type="region of interest" description="Disordered" evidence="1">
    <location>
        <begin position="1"/>
        <end position="81"/>
    </location>
</feature>
<evidence type="ECO:0000256" key="1">
    <source>
        <dbReference type="SAM" id="MobiDB-lite"/>
    </source>
</evidence>
<dbReference type="AlphaFoldDB" id="A0AAP0J1V7"/>
<dbReference type="EMBL" id="JBBNAG010000006">
    <property type="protein sequence ID" value="KAK9125961.1"/>
    <property type="molecule type" value="Genomic_DNA"/>
</dbReference>
<proteinExistence type="predicted"/>
<sequence>MEEEPTAPTRAAWWRRGSSNGRPAGWSDGRRGRWLVDARTDRMNSEPARGTGFGEPPTRTTSSGNDVVNGVEQRRGDGCSK</sequence>
<evidence type="ECO:0000313" key="3">
    <source>
        <dbReference type="Proteomes" id="UP001419268"/>
    </source>
</evidence>
<gene>
    <name evidence="2" type="ORF">Scep_014807</name>
</gene>
<keyword evidence="3" id="KW-1185">Reference proteome</keyword>